<evidence type="ECO:0000313" key="1">
    <source>
        <dbReference type="EMBL" id="GHA08297.1"/>
    </source>
</evidence>
<dbReference type="Proteomes" id="UP000614811">
    <property type="component" value="Unassembled WGS sequence"/>
</dbReference>
<evidence type="ECO:0008006" key="3">
    <source>
        <dbReference type="Google" id="ProtNLM"/>
    </source>
</evidence>
<organism evidence="1 2">
    <name type="scientific">Arenicella chitinivorans</name>
    <dbReference type="NCBI Taxonomy" id="1329800"/>
    <lineage>
        <taxon>Bacteria</taxon>
        <taxon>Pseudomonadati</taxon>
        <taxon>Pseudomonadota</taxon>
        <taxon>Gammaproteobacteria</taxon>
        <taxon>Arenicellales</taxon>
        <taxon>Arenicellaceae</taxon>
        <taxon>Arenicella</taxon>
    </lineage>
</organism>
<accession>A0A918VMP3</accession>
<dbReference type="InterPro" id="IPR018759">
    <property type="entry name" value="BBP2_2"/>
</dbReference>
<sequence>MVIGLIVTGGAGSVYAQVSDKGLTPAANTYRSYQNASIVRDSGLSQPLDLLNDFYPAISLTAAKHDNVRRRPDLAEDDLKITAIPSLGYRTNIGRHKFYAAYSGVYTFHQDVEQEDAESNSVLANLGLDLSRRWDLDLFGGFGDSFEERGISGGRDFVGYTGNAFDRGPEQLEYKAYGADLIFGRKIGILKGVLGYEYVETTFSSDDELFQFDASERDRESDALHLDLEWQFGARTSVFGRIEETETNYFSAANQLDNTQTDYLIGLRWKPSNALSGVVGVGRSEKDFVSPDQPDYDSSVYYANLNYSFSAFSNLQFAASRHVEEPADGFSSYYETDFYGIGWNHALSQRVVLDAYYKWSDDHYNIGREDSFVDWGVGVDYVWRSWMTAGIYYGEIERESNFADIAYEDAYIGLRFRSDLRSLFSGSRRDEVEPASFDYPKRTGRSQ</sequence>
<comment type="caution">
    <text evidence="1">The sequence shown here is derived from an EMBL/GenBank/DDBJ whole genome shotgun (WGS) entry which is preliminary data.</text>
</comment>
<reference evidence="1" key="1">
    <citation type="journal article" date="2014" name="Int. J. Syst. Evol. Microbiol.">
        <title>Complete genome sequence of Corynebacterium casei LMG S-19264T (=DSM 44701T), isolated from a smear-ripened cheese.</title>
        <authorList>
            <consortium name="US DOE Joint Genome Institute (JGI-PGF)"/>
            <person name="Walter F."/>
            <person name="Albersmeier A."/>
            <person name="Kalinowski J."/>
            <person name="Ruckert C."/>
        </authorList>
    </citation>
    <scope>NUCLEOTIDE SEQUENCE</scope>
    <source>
        <strain evidence="1">KCTC 12711</strain>
    </source>
</reference>
<protein>
    <recommendedName>
        <fullName evidence="3">Outer membrane beta-barrel protein</fullName>
    </recommendedName>
</protein>
<dbReference type="Pfam" id="PF10082">
    <property type="entry name" value="BBP2_2"/>
    <property type="match status" value="1"/>
</dbReference>
<evidence type="ECO:0000313" key="2">
    <source>
        <dbReference type="Proteomes" id="UP000614811"/>
    </source>
</evidence>
<dbReference type="SUPFAM" id="SSF56935">
    <property type="entry name" value="Porins"/>
    <property type="match status" value="1"/>
</dbReference>
<reference evidence="1" key="2">
    <citation type="submission" date="2020-09" db="EMBL/GenBank/DDBJ databases">
        <authorList>
            <person name="Sun Q."/>
            <person name="Kim S."/>
        </authorList>
    </citation>
    <scope>NUCLEOTIDE SEQUENCE</scope>
    <source>
        <strain evidence="1">KCTC 12711</strain>
    </source>
</reference>
<dbReference type="AlphaFoldDB" id="A0A918VMP3"/>
<keyword evidence="2" id="KW-1185">Reference proteome</keyword>
<proteinExistence type="predicted"/>
<name>A0A918VMP3_9GAMM</name>
<dbReference type="EMBL" id="BMXA01000002">
    <property type="protein sequence ID" value="GHA08297.1"/>
    <property type="molecule type" value="Genomic_DNA"/>
</dbReference>
<gene>
    <name evidence="1" type="ORF">GCM10008090_17690</name>
</gene>